<evidence type="ECO:0000313" key="2">
    <source>
        <dbReference type="EMBL" id="THH17062.1"/>
    </source>
</evidence>
<evidence type="ECO:0000313" key="3">
    <source>
        <dbReference type="Proteomes" id="UP000310158"/>
    </source>
</evidence>
<gene>
    <name evidence="2" type="ORF">EW146_g3667</name>
</gene>
<protein>
    <submittedName>
        <fullName evidence="2">Uncharacterized protein</fullName>
    </submittedName>
</protein>
<dbReference type="Gene3D" id="3.60.130.30">
    <property type="match status" value="1"/>
</dbReference>
<comment type="caution">
    <text evidence="2">The sequence shown here is derived from an EMBL/GenBank/DDBJ whole genome shotgun (WGS) entry which is preliminary data.</text>
</comment>
<dbReference type="AlphaFoldDB" id="A0A4S4LX18"/>
<sequence>MVTIIPLGGLETGPEDSLAMLKLEWQRNQHKLKLELTFTEKRARSQFNALEDLFSIGKKENECLQSLIHRIDEAMNEDITRTRRLEAFPPSDSTQAFMASSGAPGGGKNATGSTFRILVLHSFHGMEVTWVVDSKSRSVIMMLGRSSDSDADYSASPLEHHLNINKLFCNSNIQQIVFGTRSLSLVAPKLFCYYEDTLDELKAVQPDLHFSFPNSTFSMASFNFGPHTYTKLHPDHLNVAFGMCTITTLGNFDYTKGGHLILWELAFCIGLTMAIVLHINLTLKTMIGRLR</sequence>
<keyword evidence="1" id="KW-0812">Transmembrane</keyword>
<keyword evidence="1" id="KW-1133">Transmembrane helix</keyword>
<dbReference type="EMBL" id="SGPL01000127">
    <property type="protein sequence ID" value="THH17062.1"/>
    <property type="molecule type" value="Genomic_DNA"/>
</dbReference>
<feature type="transmembrane region" description="Helical" evidence="1">
    <location>
        <begin position="260"/>
        <end position="283"/>
    </location>
</feature>
<keyword evidence="1" id="KW-0472">Membrane</keyword>
<keyword evidence="3" id="KW-1185">Reference proteome</keyword>
<accession>A0A4S4LX18</accession>
<organism evidence="2 3">
    <name type="scientific">Bondarzewia mesenterica</name>
    <dbReference type="NCBI Taxonomy" id="1095465"/>
    <lineage>
        <taxon>Eukaryota</taxon>
        <taxon>Fungi</taxon>
        <taxon>Dikarya</taxon>
        <taxon>Basidiomycota</taxon>
        <taxon>Agaricomycotina</taxon>
        <taxon>Agaricomycetes</taxon>
        <taxon>Russulales</taxon>
        <taxon>Bondarzewiaceae</taxon>
        <taxon>Bondarzewia</taxon>
    </lineage>
</organism>
<name>A0A4S4LX18_9AGAM</name>
<dbReference type="OrthoDB" id="3202607at2759"/>
<reference evidence="2 3" key="1">
    <citation type="submission" date="2019-02" db="EMBL/GenBank/DDBJ databases">
        <title>Genome sequencing of the rare red list fungi Bondarzewia mesenterica.</title>
        <authorList>
            <person name="Buettner E."/>
            <person name="Kellner H."/>
        </authorList>
    </citation>
    <scope>NUCLEOTIDE SEQUENCE [LARGE SCALE GENOMIC DNA]</scope>
    <source>
        <strain evidence="2 3">DSM 108281</strain>
    </source>
</reference>
<evidence type="ECO:0000256" key="1">
    <source>
        <dbReference type="SAM" id="Phobius"/>
    </source>
</evidence>
<dbReference type="Proteomes" id="UP000310158">
    <property type="component" value="Unassembled WGS sequence"/>
</dbReference>
<proteinExistence type="predicted"/>